<dbReference type="AlphaFoldDB" id="A0A6V7PHH9"/>
<proteinExistence type="predicted"/>
<protein>
    <submittedName>
        <fullName evidence="1">Uncharacterized protein</fullName>
    </submittedName>
</protein>
<reference evidence="1" key="1">
    <citation type="submission" date="2020-07" db="EMBL/GenBank/DDBJ databases">
        <authorList>
            <person name="Lin J."/>
        </authorList>
    </citation>
    <scope>NUCLEOTIDE SEQUENCE</scope>
</reference>
<sequence length="106" mass="12104">MISGELEKSWISWCLERKGAAVQGFCAIGTENNLVEHQIKLKLIFRRTYDVLIKKRFVLALFASTFRHPYRWVVLSESVLSLAVVAPPKQCTPELSHDGLTYLPKD</sequence>
<gene>
    <name evidence="1" type="ORF">CB5_LOCUS13488</name>
</gene>
<name>A0A6V7PHH9_ANACO</name>
<dbReference type="EMBL" id="LR862148">
    <property type="protein sequence ID" value="CAD1830277.1"/>
    <property type="molecule type" value="Genomic_DNA"/>
</dbReference>
<organism evidence="1">
    <name type="scientific">Ananas comosus var. bracteatus</name>
    <name type="common">red pineapple</name>
    <dbReference type="NCBI Taxonomy" id="296719"/>
    <lineage>
        <taxon>Eukaryota</taxon>
        <taxon>Viridiplantae</taxon>
        <taxon>Streptophyta</taxon>
        <taxon>Embryophyta</taxon>
        <taxon>Tracheophyta</taxon>
        <taxon>Spermatophyta</taxon>
        <taxon>Magnoliopsida</taxon>
        <taxon>Liliopsida</taxon>
        <taxon>Poales</taxon>
        <taxon>Bromeliaceae</taxon>
        <taxon>Bromelioideae</taxon>
        <taxon>Ananas</taxon>
    </lineage>
</organism>
<evidence type="ECO:0000313" key="1">
    <source>
        <dbReference type="EMBL" id="CAD1830277.1"/>
    </source>
</evidence>
<accession>A0A6V7PHH9</accession>